<name>A0A8J7IPU4_9BACT</name>
<sequence length="132" mass="14709">MDKAKTIALNIAVAAVIAIIFLWANTLYRQHVQFDKGNQAFKAEDFTGAVAGYEAAIHMYTPGSSVVERSAERLWQLGTLMEQQRDTARALVAYRALRSSFYGVRWFAQPGKDWIAKCDARIAALVKLQGGR</sequence>
<dbReference type="EMBL" id="JAEMHM010000010">
    <property type="protein sequence ID" value="MBJ6725703.1"/>
    <property type="molecule type" value="Genomic_DNA"/>
</dbReference>
<keyword evidence="1" id="KW-0472">Membrane</keyword>
<proteinExistence type="predicted"/>
<accession>A0A8J7IPU4</accession>
<reference evidence="2" key="1">
    <citation type="submission" date="2020-12" db="EMBL/GenBank/DDBJ databases">
        <title>Geomonas sp. Red875, isolated from river sediment.</title>
        <authorList>
            <person name="Xu Z."/>
            <person name="Zhang Z."/>
            <person name="Masuda Y."/>
            <person name="Itoh H."/>
            <person name="Senoo K."/>
        </authorList>
    </citation>
    <scope>NUCLEOTIDE SEQUENCE</scope>
    <source>
        <strain evidence="2">Red875</strain>
    </source>
</reference>
<gene>
    <name evidence="2" type="ORF">JFN93_13365</name>
</gene>
<keyword evidence="3" id="KW-1185">Reference proteome</keyword>
<feature type="transmembrane region" description="Helical" evidence="1">
    <location>
        <begin position="7"/>
        <end position="24"/>
    </location>
</feature>
<keyword evidence="1" id="KW-1133">Transmembrane helix</keyword>
<dbReference type="Proteomes" id="UP000636888">
    <property type="component" value="Unassembled WGS sequence"/>
</dbReference>
<evidence type="ECO:0000313" key="3">
    <source>
        <dbReference type="Proteomes" id="UP000636888"/>
    </source>
</evidence>
<organism evidence="2 3">
    <name type="scientific">Geomesophilobacter sediminis</name>
    <dbReference type="NCBI Taxonomy" id="2798584"/>
    <lineage>
        <taxon>Bacteria</taxon>
        <taxon>Pseudomonadati</taxon>
        <taxon>Thermodesulfobacteriota</taxon>
        <taxon>Desulfuromonadia</taxon>
        <taxon>Geobacterales</taxon>
        <taxon>Geobacteraceae</taxon>
        <taxon>Geomesophilobacter</taxon>
    </lineage>
</organism>
<dbReference type="RefSeq" id="WP_199384593.1">
    <property type="nucleotide sequence ID" value="NZ_JAEMHM010000010.1"/>
</dbReference>
<evidence type="ECO:0008006" key="4">
    <source>
        <dbReference type="Google" id="ProtNLM"/>
    </source>
</evidence>
<dbReference type="AlphaFoldDB" id="A0A8J7IPU4"/>
<evidence type="ECO:0000256" key="1">
    <source>
        <dbReference type="SAM" id="Phobius"/>
    </source>
</evidence>
<keyword evidence="1" id="KW-0812">Transmembrane</keyword>
<dbReference type="Gene3D" id="1.25.40.10">
    <property type="entry name" value="Tetratricopeptide repeat domain"/>
    <property type="match status" value="1"/>
</dbReference>
<protein>
    <recommendedName>
        <fullName evidence="4">Tetratricopeptide repeat protein</fullName>
    </recommendedName>
</protein>
<dbReference type="InterPro" id="IPR011990">
    <property type="entry name" value="TPR-like_helical_dom_sf"/>
</dbReference>
<comment type="caution">
    <text evidence="2">The sequence shown here is derived from an EMBL/GenBank/DDBJ whole genome shotgun (WGS) entry which is preliminary data.</text>
</comment>
<evidence type="ECO:0000313" key="2">
    <source>
        <dbReference type="EMBL" id="MBJ6725703.1"/>
    </source>
</evidence>